<keyword evidence="1" id="KW-0966">Cell projection</keyword>
<organism evidence="1 2">
    <name type="scientific">Gimesia panareensis</name>
    <dbReference type="NCBI Taxonomy" id="2527978"/>
    <lineage>
        <taxon>Bacteria</taxon>
        <taxon>Pseudomonadati</taxon>
        <taxon>Planctomycetota</taxon>
        <taxon>Planctomycetia</taxon>
        <taxon>Planctomycetales</taxon>
        <taxon>Planctomycetaceae</taxon>
        <taxon>Gimesia</taxon>
    </lineage>
</organism>
<gene>
    <name evidence="1" type="ORF">Enr10x_49620</name>
</gene>
<protein>
    <submittedName>
        <fullName evidence="1">Flagellin N-methylase</fullName>
    </submittedName>
</protein>
<proteinExistence type="predicted"/>
<keyword evidence="1" id="KW-0282">Flagellum</keyword>
<evidence type="ECO:0000313" key="1">
    <source>
        <dbReference type="EMBL" id="QDT29607.1"/>
    </source>
</evidence>
<reference evidence="1 2" key="1">
    <citation type="submission" date="2019-03" db="EMBL/GenBank/DDBJ databases">
        <title>Deep-cultivation of Planctomycetes and their phenomic and genomic characterization uncovers novel biology.</title>
        <authorList>
            <person name="Wiegand S."/>
            <person name="Jogler M."/>
            <person name="Boedeker C."/>
            <person name="Pinto D."/>
            <person name="Vollmers J."/>
            <person name="Rivas-Marin E."/>
            <person name="Kohn T."/>
            <person name="Peeters S.H."/>
            <person name="Heuer A."/>
            <person name="Rast P."/>
            <person name="Oberbeckmann S."/>
            <person name="Bunk B."/>
            <person name="Jeske O."/>
            <person name="Meyerdierks A."/>
            <person name="Storesund J.E."/>
            <person name="Kallscheuer N."/>
            <person name="Luecker S."/>
            <person name="Lage O.M."/>
            <person name="Pohl T."/>
            <person name="Merkel B.J."/>
            <person name="Hornburger P."/>
            <person name="Mueller R.-W."/>
            <person name="Bruemmer F."/>
            <person name="Labrenz M."/>
            <person name="Spormann A.M."/>
            <person name="Op den Camp H."/>
            <person name="Overmann J."/>
            <person name="Amann R."/>
            <person name="Jetten M.S.M."/>
            <person name="Mascher T."/>
            <person name="Medema M.H."/>
            <person name="Devos D.P."/>
            <person name="Kaster A.-K."/>
            <person name="Ovreas L."/>
            <person name="Rohde M."/>
            <person name="Galperin M.Y."/>
            <person name="Jogler C."/>
        </authorList>
    </citation>
    <scope>NUCLEOTIDE SEQUENCE [LARGE SCALE GENOMIC DNA]</scope>
    <source>
        <strain evidence="1 2">Enr10</strain>
    </source>
</reference>
<dbReference type="EMBL" id="CP037421">
    <property type="protein sequence ID" value="QDT29607.1"/>
    <property type="molecule type" value="Genomic_DNA"/>
</dbReference>
<sequence length="432" mass="48864">MYLSQRFSMPSPQLKLPTIQNWNCHNCGGCCKQHQIEITLEEKERIEKQRWEEDDSIPGGKPVIVKMGLTPASQRYRLAHQEDGSCIFLNEQGLCRIHAKFGEPAKPLACQVYPYAFHPAGNDVAVSLRFSCPSVVSNLGERVDRQEAAIRKIANQVLPKRYQTPPAPKLTARESVGWPDTLKAVTALSRFFADKEIPVQTSLIRALGWMELIEQSRFSIIQGERFTEFLELITQAVDQELPPDLELPRTPPGRLGGIQFRLLAAQYARKDTHAEAAKGLGRRMSLLMSALKFTRGKGEVPPLQERFKSVPFAALEEPFGPLPEESEKLFSRYFRVKIQGLHFLGAAYYDIPFVEGFYHLTLMFPSILWIARWIAAGEGRTALTAEDVNEAMTIADHHHGYSPVFGMPHFRSRVKTLSRSGDLKKLISWYGQ</sequence>
<accession>A0A517QDA0</accession>
<keyword evidence="1" id="KW-0808">Transferase</keyword>
<dbReference type="Proteomes" id="UP000315647">
    <property type="component" value="Chromosome"/>
</dbReference>
<dbReference type="InterPro" id="IPR005358">
    <property type="entry name" value="Puta_zinc/iron-chelating_dom"/>
</dbReference>
<dbReference type="AlphaFoldDB" id="A0A517QDA0"/>
<keyword evidence="2" id="KW-1185">Reference proteome</keyword>
<name>A0A517QDA0_9PLAN</name>
<dbReference type="PANTHER" id="PTHR35866">
    <property type="entry name" value="PUTATIVE-RELATED"/>
    <property type="match status" value="1"/>
</dbReference>
<dbReference type="Pfam" id="PF03692">
    <property type="entry name" value="CxxCxxCC"/>
    <property type="match status" value="1"/>
</dbReference>
<accession>A0A518AD39</accession>
<dbReference type="GO" id="GO:0032259">
    <property type="term" value="P:methylation"/>
    <property type="evidence" value="ECO:0007669"/>
    <property type="project" value="UniProtKB-KW"/>
</dbReference>
<dbReference type="PANTHER" id="PTHR35866:SF2">
    <property type="entry name" value="YKGJ FAMILY CYSTEINE CLUSTER PROTEIN"/>
    <property type="match status" value="1"/>
</dbReference>
<evidence type="ECO:0000313" key="2">
    <source>
        <dbReference type="Proteomes" id="UP000315647"/>
    </source>
</evidence>
<keyword evidence="1" id="KW-0969">Cilium</keyword>
<dbReference type="GO" id="GO:0008168">
    <property type="term" value="F:methyltransferase activity"/>
    <property type="evidence" value="ECO:0007669"/>
    <property type="project" value="UniProtKB-KW"/>
</dbReference>
<keyword evidence="1" id="KW-0489">Methyltransferase</keyword>